<comment type="similarity">
    <text evidence="2">Belongs to the CDP-alcohol phosphatidyltransferase class-I family.</text>
</comment>
<evidence type="ECO:0000313" key="12">
    <source>
        <dbReference type="EMBL" id="CAB4694669.1"/>
    </source>
</evidence>
<feature type="transmembrane region" description="Helical" evidence="11">
    <location>
        <begin position="88"/>
        <end position="107"/>
    </location>
</feature>
<reference evidence="12" key="1">
    <citation type="submission" date="2020-05" db="EMBL/GenBank/DDBJ databases">
        <authorList>
            <person name="Chiriac C."/>
            <person name="Salcher M."/>
            <person name="Ghai R."/>
            <person name="Kavagutti S V."/>
        </authorList>
    </citation>
    <scope>NUCLEOTIDE SEQUENCE</scope>
</reference>
<dbReference type="InterPro" id="IPR000462">
    <property type="entry name" value="CDP-OH_P_trans"/>
</dbReference>
<organism evidence="12">
    <name type="scientific">freshwater metagenome</name>
    <dbReference type="NCBI Taxonomy" id="449393"/>
    <lineage>
        <taxon>unclassified sequences</taxon>
        <taxon>metagenomes</taxon>
        <taxon>ecological metagenomes</taxon>
    </lineage>
</organism>
<evidence type="ECO:0000256" key="1">
    <source>
        <dbReference type="ARBA" id="ARBA00004141"/>
    </source>
</evidence>
<keyword evidence="6 11" id="KW-1133">Transmembrane helix</keyword>
<evidence type="ECO:0000256" key="10">
    <source>
        <dbReference type="ARBA" id="ARBA00023264"/>
    </source>
</evidence>
<dbReference type="EMBL" id="CAEZXU010000018">
    <property type="protein sequence ID" value="CAB4694669.1"/>
    <property type="molecule type" value="Genomic_DNA"/>
</dbReference>
<dbReference type="InterPro" id="IPR004570">
    <property type="entry name" value="Phosphatidylglycerol_P_synth"/>
</dbReference>
<keyword evidence="9" id="KW-0594">Phospholipid biosynthesis</keyword>
<dbReference type="AlphaFoldDB" id="A0A6J6P6Z2"/>
<proteinExistence type="inferred from homology"/>
<evidence type="ECO:0000256" key="2">
    <source>
        <dbReference type="ARBA" id="ARBA00010441"/>
    </source>
</evidence>
<evidence type="ECO:0000256" key="6">
    <source>
        <dbReference type="ARBA" id="ARBA00022989"/>
    </source>
</evidence>
<evidence type="ECO:0000256" key="9">
    <source>
        <dbReference type="ARBA" id="ARBA00023209"/>
    </source>
</evidence>
<keyword evidence="10" id="KW-1208">Phospholipid metabolism</keyword>
<dbReference type="GO" id="GO:0046474">
    <property type="term" value="P:glycerophospholipid biosynthetic process"/>
    <property type="evidence" value="ECO:0007669"/>
    <property type="project" value="TreeGrafter"/>
</dbReference>
<dbReference type="InterPro" id="IPR050324">
    <property type="entry name" value="CDP-alcohol_PTase-I"/>
</dbReference>
<dbReference type="Pfam" id="PF01066">
    <property type="entry name" value="CDP-OH_P_transf"/>
    <property type="match status" value="1"/>
</dbReference>
<name>A0A6J6P6Z2_9ZZZZ</name>
<dbReference type="InterPro" id="IPR048254">
    <property type="entry name" value="CDP_ALCOHOL_P_TRANSF_CS"/>
</dbReference>
<evidence type="ECO:0000256" key="5">
    <source>
        <dbReference type="ARBA" id="ARBA00022692"/>
    </source>
</evidence>
<evidence type="ECO:0000256" key="7">
    <source>
        <dbReference type="ARBA" id="ARBA00023098"/>
    </source>
</evidence>
<dbReference type="GO" id="GO:0016020">
    <property type="term" value="C:membrane"/>
    <property type="evidence" value="ECO:0007669"/>
    <property type="project" value="UniProtKB-SubCell"/>
</dbReference>
<feature type="transmembrane region" description="Helical" evidence="11">
    <location>
        <begin position="150"/>
        <end position="172"/>
    </location>
</feature>
<dbReference type="Gene3D" id="1.20.120.1760">
    <property type="match status" value="1"/>
</dbReference>
<dbReference type="PROSITE" id="PS00379">
    <property type="entry name" value="CDP_ALCOHOL_P_TRANSF"/>
    <property type="match status" value="1"/>
</dbReference>
<evidence type="ECO:0000256" key="4">
    <source>
        <dbReference type="ARBA" id="ARBA00022679"/>
    </source>
</evidence>
<protein>
    <submittedName>
        <fullName evidence="12">Unannotated protein</fullName>
    </submittedName>
</protein>
<evidence type="ECO:0000256" key="8">
    <source>
        <dbReference type="ARBA" id="ARBA00023136"/>
    </source>
</evidence>
<feature type="transmembrane region" description="Helical" evidence="11">
    <location>
        <begin position="31"/>
        <end position="46"/>
    </location>
</feature>
<keyword evidence="8 11" id="KW-0472">Membrane</keyword>
<dbReference type="InterPro" id="IPR043130">
    <property type="entry name" value="CDP-OH_PTrfase_TM_dom"/>
</dbReference>
<feature type="transmembrane region" description="Helical" evidence="11">
    <location>
        <begin position="119"/>
        <end position="138"/>
    </location>
</feature>
<keyword evidence="7" id="KW-0443">Lipid metabolism</keyword>
<evidence type="ECO:0000256" key="3">
    <source>
        <dbReference type="ARBA" id="ARBA00022516"/>
    </source>
</evidence>
<gene>
    <name evidence="12" type="ORF">UFOPK2592_00413</name>
</gene>
<comment type="subcellular location">
    <subcellularLocation>
        <location evidence="1">Membrane</location>
        <topology evidence="1">Multi-pass membrane protein</topology>
    </subcellularLocation>
</comment>
<dbReference type="PIRSF" id="PIRSF000847">
    <property type="entry name" value="Phos_ph_gly_syn"/>
    <property type="match status" value="1"/>
</dbReference>
<keyword evidence="4" id="KW-0808">Transferase</keyword>
<keyword evidence="3" id="KW-0444">Lipid biosynthesis</keyword>
<keyword evidence="5 11" id="KW-0812">Transmembrane</keyword>
<accession>A0A6J6P6Z2</accession>
<dbReference type="PANTHER" id="PTHR14269:SF62">
    <property type="entry name" value="CDP-DIACYLGLYCEROL--GLYCEROL-3-PHOSPHATE 3-PHOSPHATIDYLTRANSFERASE 1, CHLOROPLASTIC"/>
    <property type="match status" value="1"/>
</dbReference>
<sequence length="184" mass="20652">MKLTIPNLLTLLRAAGVPIFLYFFLVADKPVISFFIIAIGGVTDYLDGKVARALNQTSEFGAKFDPTVDRLYIGAILIAFALRDYLSWQLIVALILRDLILFILVLIQRIKKLPFAEVTFLGKAATFNLLYAFPLLLLQDLSFIGEASFVAGWAFAIWGVALYFYTGIQYLYRGIEIIKKGKRG</sequence>
<dbReference type="PANTHER" id="PTHR14269">
    <property type="entry name" value="CDP-DIACYLGLYCEROL--GLYCEROL-3-PHOSPHATE 3-PHOSPHATIDYLTRANSFERASE-RELATED"/>
    <property type="match status" value="1"/>
</dbReference>
<evidence type="ECO:0000256" key="11">
    <source>
        <dbReference type="SAM" id="Phobius"/>
    </source>
</evidence>
<dbReference type="GO" id="GO:0008444">
    <property type="term" value="F:CDP-diacylglycerol-glycerol-3-phosphate 3-phosphatidyltransferase activity"/>
    <property type="evidence" value="ECO:0007669"/>
    <property type="project" value="InterPro"/>
</dbReference>